<reference evidence="3" key="1">
    <citation type="submission" date="2023-07" db="EMBL/GenBank/DDBJ databases">
        <title>Genome content predicts the carbon catabolic preferences of heterotrophic bacteria.</title>
        <authorList>
            <person name="Gralka M."/>
        </authorList>
    </citation>
    <scope>NUCLEOTIDE SEQUENCE</scope>
    <source>
        <strain evidence="3">I2M02</strain>
    </source>
</reference>
<dbReference type="Proteomes" id="UP001169823">
    <property type="component" value="Unassembled WGS sequence"/>
</dbReference>
<feature type="region of interest" description="Disordered" evidence="1">
    <location>
        <begin position="1"/>
        <end position="43"/>
    </location>
</feature>
<dbReference type="InterPro" id="IPR018959">
    <property type="entry name" value="DUF1989"/>
</dbReference>
<proteinExistence type="predicted"/>
<feature type="compositionally biased region" description="Basic and acidic residues" evidence="1">
    <location>
        <begin position="12"/>
        <end position="22"/>
    </location>
</feature>
<organism evidence="3 4">
    <name type="scientific">Celeribacter halophilus</name>
    <dbReference type="NCBI Taxonomy" id="576117"/>
    <lineage>
        <taxon>Bacteria</taxon>
        <taxon>Pseudomonadati</taxon>
        <taxon>Pseudomonadota</taxon>
        <taxon>Alphaproteobacteria</taxon>
        <taxon>Rhodobacterales</taxon>
        <taxon>Roseobacteraceae</taxon>
        <taxon>Celeribacter</taxon>
    </lineage>
</organism>
<dbReference type="Pfam" id="PF09347">
    <property type="entry name" value="DUF1989"/>
    <property type="match status" value="1"/>
</dbReference>
<feature type="domain" description="DUF1989" evidence="2">
    <location>
        <begin position="56"/>
        <end position="214"/>
    </location>
</feature>
<dbReference type="PANTHER" id="PTHR31527:SF0">
    <property type="entry name" value="RE64534P"/>
    <property type="match status" value="1"/>
</dbReference>
<evidence type="ECO:0000259" key="2">
    <source>
        <dbReference type="Pfam" id="PF09347"/>
    </source>
</evidence>
<evidence type="ECO:0000256" key="1">
    <source>
        <dbReference type="SAM" id="MobiDB-lite"/>
    </source>
</evidence>
<feature type="compositionally biased region" description="Polar residues" evidence="1">
    <location>
        <begin position="25"/>
        <end position="40"/>
    </location>
</feature>
<name>A0AAW7XWT9_9RHOB</name>
<dbReference type="RefSeq" id="WP_303495054.1">
    <property type="nucleotide sequence ID" value="NZ_JAUOPJ010000017.1"/>
</dbReference>
<dbReference type="AlphaFoldDB" id="A0AAW7XWT9"/>
<protein>
    <submittedName>
        <fullName evidence="3">DUF1989 domain-containing protein</fullName>
    </submittedName>
</protein>
<dbReference type="NCBIfam" id="TIGR03425">
    <property type="entry name" value="urea_degr_2"/>
    <property type="match status" value="1"/>
</dbReference>
<dbReference type="InterPro" id="IPR017792">
    <property type="entry name" value="UAAP1"/>
</dbReference>
<accession>A0AAW7XWT9</accession>
<dbReference type="EMBL" id="JAUOPJ010000017">
    <property type="protein sequence ID" value="MDO6458732.1"/>
    <property type="molecule type" value="Genomic_DNA"/>
</dbReference>
<dbReference type="PANTHER" id="PTHR31527">
    <property type="entry name" value="RE64534P"/>
    <property type="match status" value="1"/>
</dbReference>
<evidence type="ECO:0000313" key="4">
    <source>
        <dbReference type="Proteomes" id="UP001169823"/>
    </source>
</evidence>
<gene>
    <name evidence="3" type="ORF">Q4494_16730</name>
</gene>
<comment type="caution">
    <text evidence="3">The sequence shown here is derived from an EMBL/GenBank/DDBJ whole genome shotgun (WGS) entry which is preliminary data.</text>
</comment>
<evidence type="ECO:0000313" key="3">
    <source>
        <dbReference type="EMBL" id="MDO6458732.1"/>
    </source>
</evidence>
<sequence length="274" mass="29972">MTMRRNSTKSETPQEHYERLKAEGSGQSSNFAQRQASARNNGAPKIDASTVIFNDIVPSKGYWHGRLKRGDGLRLVAATPTGVAVSFWRRDETSERFNPGDTIKVQWTSEITTGRVLLSDMGRAMVSITHDDFGRSDCLAGVSLPGPADGPDWQSGREHFLRAALKNGLTKRDVGPCISFFAPIAVAADGTLHWKDQGTDGPFTVDLRAEMDLIVALTNSAHPMSPDRDPQPLAVTQFYAPPAAEDDLARTGTVEARRAFENTDALFGDRKRLS</sequence>